<dbReference type="InterPro" id="IPR027417">
    <property type="entry name" value="P-loop_NTPase"/>
</dbReference>
<dbReference type="InterPro" id="IPR005654">
    <property type="entry name" value="ATPase_AFG1-like"/>
</dbReference>
<feature type="region of interest" description="Disordered" evidence="4">
    <location>
        <begin position="129"/>
        <end position="148"/>
    </location>
</feature>
<evidence type="ECO:0000313" key="6">
    <source>
        <dbReference type="Proteomes" id="UP000694680"/>
    </source>
</evidence>
<feature type="compositionally biased region" description="Low complexity" evidence="4">
    <location>
        <begin position="48"/>
        <end position="63"/>
    </location>
</feature>
<keyword evidence="6" id="KW-1185">Reference proteome</keyword>
<evidence type="ECO:0000256" key="2">
    <source>
        <dbReference type="ARBA" id="ARBA00022741"/>
    </source>
</evidence>
<dbReference type="AlphaFoldDB" id="A0A8C5GVQ2"/>
<name>A0A8C5GVQ2_GOUWI</name>
<dbReference type="GeneID" id="114457753"/>
<evidence type="ECO:0000256" key="3">
    <source>
        <dbReference type="ARBA" id="ARBA00022840"/>
    </source>
</evidence>
<dbReference type="GO" id="GO:0005524">
    <property type="term" value="F:ATP binding"/>
    <property type="evidence" value="ECO:0007669"/>
    <property type="project" value="UniProtKB-KW"/>
</dbReference>
<dbReference type="OrthoDB" id="548867at2759"/>
<protein>
    <submittedName>
        <fullName evidence="5">Lactation elevated protein 1 homolog B-like</fullName>
    </submittedName>
</protein>
<dbReference type="Proteomes" id="UP000694680">
    <property type="component" value="Chromosome 24"/>
</dbReference>
<reference evidence="5" key="2">
    <citation type="submission" date="2025-05" db="UniProtKB">
        <authorList>
            <consortium name="Ensembl"/>
        </authorList>
    </citation>
    <scope>IDENTIFICATION</scope>
</reference>
<dbReference type="CTD" id="555926"/>
<dbReference type="NCBIfam" id="NF040713">
    <property type="entry name" value="ZapE"/>
    <property type="match status" value="1"/>
</dbReference>
<dbReference type="Ensembl" id="ENSGWIT00000039720.1">
    <property type="protein sequence ID" value="ENSGWIP00000036452.1"/>
    <property type="gene ID" value="ENSGWIG00000018778.1"/>
</dbReference>
<keyword evidence="2" id="KW-0547">Nucleotide-binding</keyword>
<dbReference type="FunFam" id="3.40.50.300:FF:000735">
    <property type="entry name" value="Lactation elevated 1 (Predicted)"/>
    <property type="match status" value="1"/>
</dbReference>
<dbReference type="PANTHER" id="PTHR12169:SF19">
    <property type="entry name" value="LACTATION ELEVATED PROTEIN 1 HOMOLOG B-RELATED"/>
    <property type="match status" value="1"/>
</dbReference>
<dbReference type="GO" id="GO:0005739">
    <property type="term" value="C:mitochondrion"/>
    <property type="evidence" value="ECO:0007669"/>
    <property type="project" value="TreeGrafter"/>
</dbReference>
<organism evidence="5 6">
    <name type="scientific">Gouania willdenowi</name>
    <name type="common">Blunt-snouted clingfish</name>
    <name type="synonym">Lepadogaster willdenowi</name>
    <dbReference type="NCBI Taxonomy" id="441366"/>
    <lineage>
        <taxon>Eukaryota</taxon>
        <taxon>Metazoa</taxon>
        <taxon>Chordata</taxon>
        <taxon>Craniata</taxon>
        <taxon>Vertebrata</taxon>
        <taxon>Euteleostomi</taxon>
        <taxon>Actinopterygii</taxon>
        <taxon>Neopterygii</taxon>
        <taxon>Teleostei</taxon>
        <taxon>Neoteleostei</taxon>
        <taxon>Acanthomorphata</taxon>
        <taxon>Ovalentaria</taxon>
        <taxon>Blenniimorphae</taxon>
        <taxon>Blenniiformes</taxon>
        <taxon>Gobiesocoidei</taxon>
        <taxon>Gobiesocidae</taxon>
        <taxon>Gobiesocinae</taxon>
        <taxon>Gouania</taxon>
    </lineage>
</organism>
<dbReference type="Gene3D" id="3.40.50.300">
    <property type="entry name" value="P-loop containing nucleotide triphosphate hydrolases"/>
    <property type="match status" value="1"/>
</dbReference>
<dbReference type="GO" id="GO:0016887">
    <property type="term" value="F:ATP hydrolysis activity"/>
    <property type="evidence" value="ECO:0007669"/>
    <property type="project" value="InterPro"/>
</dbReference>
<evidence type="ECO:0000256" key="1">
    <source>
        <dbReference type="ARBA" id="ARBA00010322"/>
    </source>
</evidence>
<feature type="compositionally biased region" description="Basic and acidic residues" evidence="4">
    <location>
        <begin position="68"/>
        <end position="77"/>
    </location>
</feature>
<reference evidence="5" key="1">
    <citation type="submission" date="2020-06" db="EMBL/GenBank/DDBJ databases">
        <authorList>
            <consortium name="Wellcome Sanger Institute Data Sharing"/>
        </authorList>
    </citation>
    <scope>NUCLEOTIDE SEQUENCE [LARGE SCALE GENOMIC DNA]</scope>
</reference>
<dbReference type="Ensembl" id="ENSGWIT00000039719.1">
    <property type="protein sequence ID" value="ENSGWIP00000036451.1"/>
    <property type="gene ID" value="ENSGWIG00000018778.1"/>
</dbReference>
<comment type="similarity">
    <text evidence="1">Belongs to the AFG1 ATPase family.</text>
</comment>
<feature type="region of interest" description="Disordered" evidence="4">
    <location>
        <begin position="43"/>
        <end position="77"/>
    </location>
</feature>
<evidence type="ECO:0000313" key="5">
    <source>
        <dbReference type="Ensembl" id="ENSGWIP00000036453.1"/>
    </source>
</evidence>
<gene>
    <name evidence="5" type="primary">afg1lb</name>
</gene>
<sequence length="502" mass="56983">MAACMIDWTVKCSKRFLIKTSVFTSTTCFHLVSGFRKKTGDRGWRTISSSASTSSSSCSTSSTDPADAEPHSSSDTVAHFDRLIQGGSLKRDTQQRRVLQQLAHLQHTMKSYSNSHFLQDANSCIKSEENKGEEHTEKEESDPPPPPRGFYLYGDVGTGKTMLMDLFYSRVENDRKKRVHFNGFMLDIHKRIHRRKQSLPKRRLGNMFTYDPISPVAMEISEETCLLCFDEFQVTDVADAMILKQLFETLFKTGVVVVATSNRSPDDLYKNGLQRDTFQPFIDVLKKYCHTVCLNTGIDYRTLDKSAAGNLYYLSGQLGAEAFLDALFEELALRQKSSAGPRLLSVQGRDVTLEKTCGSIADCTFDELCGRPLGASDYLEMAKLFDTVFIRHVPQLTLTLKDQARRFTTLIDNFYDNKVRVVMLAEAPLDQLFLHTEGGDERDRQMLDDLGLRGEAAERLTLFTAEEEIFAFQRTVSRLMEMQTESYWFAADRLMNSKHTES</sequence>
<proteinExistence type="inferred from homology"/>
<dbReference type="Pfam" id="PF03969">
    <property type="entry name" value="AFG1_ATPase"/>
    <property type="match status" value="1"/>
</dbReference>
<dbReference type="PANTHER" id="PTHR12169">
    <property type="entry name" value="ATPASE N2B"/>
    <property type="match status" value="1"/>
</dbReference>
<dbReference type="RefSeq" id="XP_028295599.1">
    <property type="nucleotide sequence ID" value="XM_028439798.1"/>
</dbReference>
<feature type="compositionally biased region" description="Basic and acidic residues" evidence="4">
    <location>
        <begin position="129"/>
        <end position="138"/>
    </location>
</feature>
<keyword evidence="3" id="KW-0067">ATP-binding</keyword>
<dbReference type="SUPFAM" id="SSF52540">
    <property type="entry name" value="P-loop containing nucleoside triphosphate hydrolases"/>
    <property type="match status" value="1"/>
</dbReference>
<accession>A0A8C5GVQ2</accession>
<evidence type="ECO:0000256" key="4">
    <source>
        <dbReference type="SAM" id="MobiDB-lite"/>
    </source>
</evidence>
<dbReference type="Ensembl" id="ENSGWIT00000039721.1">
    <property type="protein sequence ID" value="ENSGWIP00000036453.1"/>
    <property type="gene ID" value="ENSGWIG00000018778.1"/>
</dbReference>